<comment type="caution">
    <text evidence="1">The sequence shown here is derived from an EMBL/GenBank/DDBJ whole genome shotgun (WGS) entry which is preliminary data.</text>
</comment>
<proteinExistence type="predicted"/>
<dbReference type="EMBL" id="SDAM02000126">
    <property type="protein sequence ID" value="KAH6828298.1"/>
    <property type="molecule type" value="Genomic_DNA"/>
</dbReference>
<evidence type="ECO:0000313" key="1">
    <source>
        <dbReference type="EMBL" id="KAH6828298.1"/>
    </source>
</evidence>
<name>A0AAD4J6V5_PERFH</name>
<gene>
    <name evidence="1" type="ORF">C2S53_014074</name>
</gene>
<accession>A0AAD4J6V5</accession>
<organism evidence="1 2">
    <name type="scientific">Perilla frutescens var. hirtella</name>
    <name type="common">Perilla citriodora</name>
    <name type="synonym">Perilla setoyensis</name>
    <dbReference type="NCBI Taxonomy" id="608512"/>
    <lineage>
        <taxon>Eukaryota</taxon>
        <taxon>Viridiplantae</taxon>
        <taxon>Streptophyta</taxon>
        <taxon>Embryophyta</taxon>
        <taxon>Tracheophyta</taxon>
        <taxon>Spermatophyta</taxon>
        <taxon>Magnoliopsida</taxon>
        <taxon>eudicotyledons</taxon>
        <taxon>Gunneridae</taxon>
        <taxon>Pentapetalae</taxon>
        <taxon>asterids</taxon>
        <taxon>lamiids</taxon>
        <taxon>Lamiales</taxon>
        <taxon>Lamiaceae</taxon>
        <taxon>Nepetoideae</taxon>
        <taxon>Elsholtzieae</taxon>
        <taxon>Perilla</taxon>
    </lineage>
</organism>
<dbReference type="AlphaFoldDB" id="A0AAD4J6V5"/>
<dbReference type="Proteomes" id="UP001190926">
    <property type="component" value="Unassembled WGS sequence"/>
</dbReference>
<keyword evidence="2" id="KW-1185">Reference proteome</keyword>
<sequence length="169" mass="19039">MAYDDISHVSARRRPGIPHSNICALCCNYIYICRHRCLVCGRVYCRQCVSIGMGEMTEGRKCIDCLGRRFSQRYIERAGNVGCCSVGYPSAVKQQELKWAERGPRRNGDNRYGNSVMQVSRSRSPVVGLATPSHPHHMHMHIHAPTTTPPPSFLITSPYSPTNHHPMPF</sequence>
<reference evidence="1 2" key="1">
    <citation type="journal article" date="2021" name="Nat. Commun.">
        <title>Incipient diploidization of the medicinal plant Perilla within 10,000 years.</title>
        <authorList>
            <person name="Zhang Y."/>
            <person name="Shen Q."/>
            <person name="Leng L."/>
            <person name="Zhang D."/>
            <person name="Chen S."/>
            <person name="Shi Y."/>
            <person name="Ning Z."/>
            <person name="Chen S."/>
        </authorList>
    </citation>
    <scope>NUCLEOTIDE SEQUENCE [LARGE SCALE GENOMIC DNA]</scope>
    <source>
        <strain evidence="2">cv. PC099</strain>
    </source>
</reference>
<dbReference type="PANTHER" id="PTHR36486">
    <property type="entry name" value="OS01G0977800 PROTEIN"/>
    <property type="match status" value="1"/>
</dbReference>
<evidence type="ECO:0000313" key="2">
    <source>
        <dbReference type="Proteomes" id="UP001190926"/>
    </source>
</evidence>
<dbReference type="PANTHER" id="PTHR36486:SF2">
    <property type="entry name" value="OS01G0977800 PROTEIN"/>
    <property type="match status" value="1"/>
</dbReference>
<protein>
    <submittedName>
        <fullName evidence="1">Uncharacterized protein</fullName>
    </submittedName>
</protein>
<dbReference type="InterPro" id="IPR053057">
    <property type="entry name" value="XLG_GTP-binding"/>
</dbReference>